<protein>
    <submittedName>
        <fullName evidence="1">Uncharacterized protein</fullName>
    </submittedName>
</protein>
<dbReference type="EMBL" id="FRAV01000048">
    <property type="protein sequence ID" value="SHM44724.1"/>
    <property type="molecule type" value="Genomic_DNA"/>
</dbReference>
<name>A0A1M7IVC6_9FLAO</name>
<evidence type="ECO:0000313" key="2">
    <source>
        <dbReference type="Proteomes" id="UP000184364"/>
    </source>
</evidence>
<gene>
    <name evidence="1" type="ORF">SAMN05444267_104830</name>
</gene>
<organism evidence="1 2">
    <name type="scientific">Chryseobacterium polytrichastri</name>
    <dbReference type="NCBI Taxonomy" id="1302687"/>
    <lineage>
        <taxon>Bacteria</taxon>
        <taxon>Pseudomonadati</taxon>
        <taxon>Bacteroidota</taxon>
        <taxon>Flavobacteriia</taxon>
        <taxon>Flavobacteriales</taxon>
        <taxon>Weeksellaceae</taxon>
        <taxon>Chryseobacterium group</taxon>
        <taxon>Chryseobacterium</taxon>
    </lineage>
</organism>
<keyword evidence="2" id="KW-1185">Reference proteome</keyword>
<dbReference type="STRING" id="1302687.SAMN05444267_104830"/>
<accession>A0A1M7IVC6</accession>
<reference evidence="2" key="1">
    <citation type="submission" date="2016-11" db="EMBL/GenBank/DDBJ databases">
        <authorList>
            <person name="Varghese N."/>
            <person name="Submissions S."/>
        </authorList>
    </citation>
    <scope>NUCLEOTIDE SEQUENCE [LARGE SCALE GENOMIC DNA]</scope>
    <source>
        <strain evidence="2">DSM 26899</strain>
    </source>
</reference>
<proteinExistence type="predicted"/>
<dbReference type="AlphaFoldDB" id="A0A1M7IVC6"/>
<sequence>MDSFTWSINDEISNITNWGCYECGYQAIENEVNECACENCRKKQKTKLKDSETEYWWCSHCNEITQE</sequence>
<evidence type="ECO:0000313" key="1">
    <source>
        <dbReference type="EMBL" id="SHM44724.1"/>
    </source>
</evidence>
<dbReference type="Proteomes" id="UP000184364">
    <property type="component" value="Unassembled WGS sequence"/>
</dbReference>